<dbReference type="Gene3D" id="3.90.550.10">
    <property type="entry name" value="Spore Coat Polysaccharide Biosynthesis Protein SpsA, Chain A"/>
    <property type="match status" value="1"/>
</dbReference>
<dbReference type="GO" id="GO:0046872">
    <property type="term" value="F:metal ion binding"/>
    <property type="evidence" value="ECO:0007669"/>
    <property type="project" value="UniProtKB-KW"/>
</dbReference>
<dbReference type="Proteomes" id="UP000295188">
    <property type="component" value="Unassembled WGS sequence"/>
</dbReference>
<evidence type="ECO:0000313" key="4">
    <source>
        <dbReference type="EMBL" id="TCS81880.1"/>
    </source>
</evidence>
<proteinExistence type="predicted"/>
<keyword evidence="1" id="KW-0328">Glycosyltransferase</keyword>
<keyword evidence="3" id="KW-0479">Metal-binding</keyword>
<comment type="caution">
    <text evidence="4">The sequence shown here is derived from an EMBL/GenBank/DDBJ whole genome shotgun (WGS) entry which is preliminary data.</text>
</comment>
<dbReference type="EMBL" id="SMAA01000001">
    <property type="protein sequence ID" value="TCS81880.1"/>
    <property type="molecule type" value="Genomic_DNA"/>
</dbReference>
<organism evidence="4 5">
    <name type="scientific">Pectinatus cerevisiiphilus</name>
    <dbReference type="NCBI Taxonomy" id="86956"/>
    <lineage>
        <taxon>Bacteria</taxon>
        <taxon>Bacillati</taxon>
        <taxon>Bacillota</taxon>
        <taxon>Negativicutes</taxon>
        <taxon>Selenomonadales</taxon>
        <taxon>Selenomonadaceae</taxon>
        <taxon>Pectinatus</taxon>
    </lineage>
</organism>
<evidence type="ECO:0000313" key="5">
    <source>
        <dbReference type="Proteomes" id="UP000295188"/>
    </source>
</evidence>
<keyword evidence="2 4" id="KW-0808">Transferase</keyword>
<dbReference type="PANTHER" id="PTHR13778">
    <property type="entry name" value="GLYCOSYLTRANSFERASE 8 DOMAIN-CONTAINING PROTEIN"/>
    <property type="match status" value="1"/>
</dbReference>
<dbReference type="SUPFAM" id="SSF53448">
    <property type="entry name" value="Nucleotide-diphospho-sugar transferases"/>
    <property type="match status" value="1"/>
</dbReference>
<evidence type="ECO:0000256" key="3">
    <source>
        <dbReference type="ARBA" id="ARBA00022723"/>
    </source>
</evidence>
<evidence type="ECO:0000256" key="1">
    <source>
        <dbReference type="ARBA" id="ARBA00022676"/>
    </source>
</evidence>
<dbReference type="RefSeq" id="WP_132546868.1">
    <property type="nucleotide sequence ID" value="NZ_SMAA01000001.1"/>
</dbReference>
<protein>
    <submittedName>
        <fullName evidence="4">UDP-glucose:(Glucosyl)LPS alpha-1,3-glucosyltransferase/UDP-glucose:(Galactosyl)LPS alpha-1,2-glucosyltransferase</fullName>
    </submittedName>
</protein>
<dbReference type="OrthoDB" id="9798746at2"/>
<dbReference type="CDD" id="cd04194">
    <property type="entry name" value="GT8_A4GalT_like"/>
    <property type="match status" value="1"/>
</dbReference>
<dbReference type="GO" id="GO:0016757">
    <property type="term" value="F:glycosyltransferase activity"/>
    <property type="evidence" value="ECO:0007669"/>
    <property type="project" value="UniProtKB-KW"/>
</dbReference>
<name>A0A4R3KFB5_9FIRM</name>
<dbReference type="AlphaFoldDB" id="A0A4R3KFB5"/>
<keyword evidence="5" id="KW-1185">Reference proteome</keyword>
<sequence length="319" mass="37242">MGEKNIINIALGVDNKYFPYAGILMTSILLNSLGNKIVFHVAMNEKISVANEKKKDFFNNLYKNAQIKIYDLTAVVDALPELSLYTDKRFNKAILLRILLPEVLADDIEKLIYLDADILCIGDIKKLWDMQIPKKYIIAASQYKKRHGPEQVKRLGLKTDKYFNSGVLVINMALWKRKNITKLITACYSEFYEFFLLPDQDAINVVLQNNIYDLPYKFNRMLAPNDPTLDFREKDDILLHFVNEAKPWLKGNTPVMEKLYEFYVNQSIWNDMQFLEPQTPELMLLAGRNYEEKGDYENAAYYYGNAAKELMKFYIKMNK</sequence>
<dbReference type="InterPro" id="IPR029044">
    <property type="entry name" value="Nucleotide-diphossugar_trans"/>
</dbReference>
<evidence type="ECO:0000256" key="2">
    <source>
        <dbReference type="ARBA" id="ARBA00022679"/>
    </source>
</evidence>
<accession>A0A4R3KFB5</accession>
<dbReference type="InterPro" id="IPR002495">
    <property type="entry name" value="Glyco_trans_8"/>
</dbReference>
<reference evidence="4 5" key="1">
    <citation type="submission" date="2019-03" db="EMBL/GenBank/DDBJ databases">
        <title>Genomic Encyclopedia of Type Strains, Phase IV (KMG-IV): sequencing the most valuable type-strain genomes for metagenomic binning, comparative biology and taxonomic classification.</title>
        <authorList>
            <person name="Goeker M."/>
        </authorList>
    </citation>
    <scope>NUCLEOTIDE SEQUENCE [LARGE SCALE GENOMIC DNA]</scope>
    <source>
        <strain evidence="4 5">DSM 20467</strain>
    </source>
</reference>
<dbReference type="Pfam" id="PF01501">
    <property type="entry name" value="Glyco_transf_8"/>
    <property type="match status" value="1"/>
</dbReference>
<dbReference type="InterPro" id="IPR050748">
    <property type="entry name" value="Glycosyltrans_8_dom-fam"/>
</dbReference>
<gene>
    <name evidence="4" type="ORF">EDC37_10151</name>
</gene>
<dbReference type="PANTHER" id="PTHR13778:SF47">
    <property type="entry name" value="LIPOPOLYSACCHARIDE 1,3-GALACTOSYLTRANSFERASE"/>
    <property type="match status" value="1"/>
</dbReference>